<dbReference type="RefSeq" id="XP_031568601.1">
    <property type="nucleotide sequence ID" value="XM_031712741.1"/>
</dbReference>
<dbReference type="RefSeq" id="XP_031568610.1">
    <property type="nucleotide sequence ID" value="XM_031712750.1"/>
</dbReference>
<comment type="subcellular location">
    <subcellularLocation>
        <location evidence="1">Membrane</location>
        <topology evidence="1">Multi-pass membrane protein</topology>
    </subcellularLocation>
</comment>
<keyword evidence="6 8" id="KW-0472">Membrane</keyword>
<dbReference type="Pfam" id="PF07885">
    <property type="entry name" value="Ion_trans_2"/>
    <property type="match status" value="1"/>
</dbReference>
<dbReference type="PANTHER" id="PTHR11537">
    <property type="entry name" value="VOLTAGE-GATED POTASSIUM CHANNEL"/>
    <property type="match status" value="1"/>
</dbReference>
<keyword evidence="9" id="KW-0732">Signal</keyword>
<dbReference type="PANTHER" id="PTHR11537:SF252">
    <property type="entry name" value="POTASSIUM VOLTAGE-GATED CHANNEL PROTEIN SHAW"/>
    <property type="match status" value="1"/>
</dbReference>
<dbReference type="RefSeq" id="XP_031568611.1">
    <property type="nucleotide sequence ID" value="XM_031712751.1"/>
</dbReference>
<dbReference type="GeneID" id="116303241"/>
<evidence type="ECO:0000313" key="14">
    <source>
        <dbReference type="RefSeq" id="XP_031568604.1"/>
    </source>
</evidence>
<evidence type="ECO:0000256" key="1">
    <source>
        <dbReference type="ARBA" id="ARBA00004141"/>
    </source>
</evidence>
<feature type="transmembrane region" description="Helical" evidence="8">
    <location>
        <begin position="405"/>
        <end position="426"/>
    </location>
</feature>
<dbReference type="GO" id="GO:0015276">
    <property type="term" value="F:ligand-gated monoatomic ion channel activity"/>
    <property type="evidence" value="ECO:0007669"/>
    <property type="project" value="InterPro"/>
</dbReference>
<sequence length="501" mass="56445">MMPWSTCTLPLLLFTCCFIPQLVFSLDECRNKTNSVCSSSSGTCPGCLKILWQESLSRSPYVQIINNNTEGLLFHLLMTMLSQCCGFQNDDCGEVKHIKEYQYDIGDVGLEYDVKMPVLVNFKETGLRSQKNVVPMLPHTGVAFVVRRDRIEKDYSMQLLGAVFGAWPVLVLTLLLSVLAGVIAWVLDTRKNPNEFPRSFTKGASEGFWWAFVSMTTVGYGDRSPKSLQGRAFAVIWILIGICIISIFTATLTTSLTTVSLENKISLPGSKVAALLYSIEAINGFQQQADVQRCRDFEELIEALESNTVDGALLDSYVISNYKERLPDSKYKVQEIIHQESMEYGAHVNDSNLAACMKNFRYAQESLVYEIVELTMRKPIASGVREGSQSSQSVFDPESELFVRTLYTCLGVVGFVLILGFIYEIIRYKTSGCPFIFRRGSRKGDRLTLNNARPPFMNENTTLDEMERKLTEELHKAVGTWKAKMEKRDSYLHTDEVLSSV</sequence>
<evidence type="ECO:0000256" key="3">
    <source>
        <dbReference type="ARBA" id="ARBA00022692"/>
    </source>
</evidence>
<dbReference type="GO" id="GO:0008076">
    <property type="term" value="C:voltage-gated potassium channel complex"/>
    <property type="evidence" value="ECO:0007669"/>
    <property type="project" value="InterPro"/>
</dbReference>
<dbReference type="InterPro" id="IPR013099">
    <property type="entry name" value="K_chnl_dom"/>
</dbReference>
<dbReference type="RefSeq" id="XP_031568604.1">
    <property type="nucleotide sequence ID" value="XM_031712744.1"/>
</dbReference>
<evidence type="ECO:0000313" key="18">
    <source>
        <dbReference type="RefSeq" id="XP_031568608.1"/>
    </source>
</evidence>
<feature type="domain" description="Potassium channel" evidence="10">
    <location>
        <begin position="177"/>
        <end position="256"/>
    </location>
</feature>
<evidence type="ECO:0000256" key="6">
    <source>
        <dbReference type="ARBA" id="ARBA00023136"/>
    </source>
</evidence>
<evidence type="ECO:0000256" key="9">
    <source>
        <dbReference type="SAM" id="SignalP"/>
    </source>
</evidence>
<evidence type="ECO:0000313" key="11">
    <source>
        <dbReference type="Proteomes" id="UP000515163"/>
    </source>
</evidence>
<feature type="chain" id="PRO_5044653208" evidence="9">
    <location>
        <begin position="26"/>
        <end position="501"/>
    </location>
</feature>
<proteinExistence type="predicted"/>
<evidence type="ECO:0000256" key="4">
    <source>
        <dbReference type="ARBA" id="ARBA00022989"/>
    </source>
</evidence>
<dbReference type="OrthoDB" id="5953876at2759"/>
<dbReference type="FunFam" id="1.10.287.70:FF:000350">
    <property type="entry name" value="Predicted protein"/>
    <property type="match status" value="1"/>
</dbReference>
<evidence type="ECO:0000313" key="21">
    <source>
        <dbReference type="RefSeq" id="XP_031568611.1"/>
    </source>
</evidence>
<dbReference type="RefSeq" id="XP_031568609.1">
    <property type="nucleotide sequence ID" value="XM_031712749.1"/>
</dbReference>
<dbReference type="RefSeq" id="XP_031568603.1">
    <property type="nucleotide sequence ID" value="XM_031712743.1"/>
</dbReference>
<dbReference type="RefSeq" id="XP_031568606.1">
    <property type="nucleotide sequence ID" value="XM_031712746.1"/>
</dbReference>
<dbReference type="GO" id="GO:0005251">
    <property type="term" value="F:delayed rectifier potassium channel activity"/>
    <property type="evidence" value="ECO:0007669"/>
    <property type="project" value="TreeGrafter"/>
</dbReference>
<keyword evidence="4 8" id="KW-1133">Transmembrane helix</keyword>
<feature type="signal peptide" evidence="9">
    <location>
        <begin position="1"/>
        <end position="25"/>
    </location>
</feature>
<dbReference type="AlphaFoldDB" id="A0A6P8INH9"/>
<evidence type="ECO:0000313" key="17">
    <source>
        <dbReference type="RefSeq" id="XP_031568607.1"/>
    </source>
</evidence>
<evidence type="ECO:0000313" key="12">
    <source>
        <dbReference type="RefSeq" id="XP_031568601.1"/>
    </source>
</evidence>
<dbReference type="Gene3D" id="1.10.287.70">
    <property type="match status" value="1"/>
</dbReference>
<evidence type="ECO:0000256" key="5">
    <source>
        <dbReference type="ARBA" id="ARBA00023065"/>
    </source>
</evidence>
<dbReference type="RefSeq" id="XP_031568605.1">
    <property type="nucleotide sequence ID" value="XM_031712745.1"/>
</dbReference>
<dbReference type="RefSeq" id="XP_031568607.1">
    <property type="nucleotide sequence ID" value="XM_031712747.1"/>
</dbReference>
<reference evidence="12 13" key="1">
    <citation type="submission" date="2025-04" db="UniProtKB">
        <authorList>
            <consortium name="RefSeq"/>
        </authorList>
    </citation>
    <scope>IDENTIFICATION</scope>
    <source>
        <tissue evidence="12 13">Tentacle</tissue>
    </source>
</reference>
<dbReference type="GO" id="GO:0001508">
    <property type="term" value="P:action potential"/>
    <property type="evidence" value="ECO:0007669"/>
    <property type="project" value="TreeGrafter"/>
</dbReference>
<evidence type="ECO:0000313" key="16">
    <source>
        <dbReference type="RefSeq" id="XP_031568606.1"/>
    </source>
</evidence>
<keyword evidence="7" id="KW-0407">Ion channel</keyword>
<evidence type="ECO:0000313" key="20">
    <source>
        <dbReference type="RefSeq" id="XP_031568610.1"/>
    </source>
</evidence>
<keyword evidence="11" id="KW-1185">Reference proteome</keyword>
<organism evidence="11 12">
    <name type="scientific">Actinia tenebrosa</name>
    <name type="common">Australian red waratah sea anemone</name>
    <dbReference type="NCBI Taxonomy" id="6105"/>
    <lineage>
        <taxon>Eukaryota</taxon>
        <taxon>Metazoa</taxon>
        <taxon>Cnidaria</taxon>
        <taxon>Anthozoa</taxon>
        <taxon>Hexacorallia</taxon>
        <taxon>Actiniaria</taxon>
        <taxon>Actiniidae</taxon>
        <taxon>Actinia</taxon>
    </lineage>
</organism>
<keyword evidence="3 8" id="KW-0812">Transmembrane</keyword>
<name>A0A6P8INH9_ACTTE</name>
<gene>
    <name evidence="12 13 14 15 16 17 18 19 20 21" type="primary">LOC116303241</name>
</gene>
<evidence type="ECO:0000313" key="13">
    <source>
        <dbReference type="RefSeq" id="XP_031568603.1"/>
    </source>
</evidence>
<dbReference type="InterPro" id="IPR028325">
    <property type="entry name" value="VG_K_chnl"/>
</dbReference>
<dbReference type="Gene3D" id="3.40.190.10">
    <property type="entry name" value="Periplasmic binding protein-like II"/>
    <property type="match status" value="1"/>
</dbReference>
<evidence type="ECO:0000313" key="15">
    <source>
        <dbReference type="RefSeq" id="XP_031568605.1"/>
    </source>
</evidence>
<keyword evidence="2" id="KW-0813">Transport</keyword>
<protein>
    <submittedName>
        <fullName evidence="12 13">Uncharacterized protein LOC116303241</fullName>
    </submittedName>
</protein>
<evidence type="ECO:0000256" key="8">
    <source>
        <dbReference type="SAM" id="Phobius"/>
    </source>
</evidence>
<evidence type="ECO:0000256" key="7">
    <source>
        <dbReference type="ARBA" id="ARBA00023303"/>
    </source>
</evidence>
<feature type="transmembrane region" description="Helical" evidence="8">
    <location>
        <begin position="232"/>
        <end position="252"/>
    </location>
</feature>
<keyword evidence="5" id="KW-0406">Ion transport</keyword>
<feature type="transmembrane region" description="Helical" evidence="8">
    <location>
        <begin position="159"/>
        <end position="187"/>
    </location>
</feature>
<evidence type="ECO:0000259" key="10">
    <source>
        <dbReference type="Pfam" id="PF07885"/>
    </source>
</evidence>
<dbReference type="Proteomes" id="UP000515163">
    <property type="component" value="Unplaced"/>
</dbReference>
<dbReference type="RefSeq" id="XP_031568608.1">
    <property type="nucleotide sequence ID" value="XM_031712748.1"/>
</dbReference>
<dbReference type="SUPFAM" id="SSF81324">
    <property type="entry name" value="Voltage-gated potassium channels"/>
    <property type="match status" value="1"/>
</dbReference>
<accession>A0A6P8INH9</accession>
<evidence type="ECO:0000313" key="19">
    <source>
        <dbReference type="RefSeq" id="XP_031568609.1"/>
    </source>
</evidence>
<dbReference type="KEGG" id="aten:116303241"/>
<dbReference type="PRINTS" id="PR00169">
    <property type="entry name" value="KCHANNEL"/>
</dbReference>
<evidence type="ECO:0000256" key="2">
    <source>
        <dbReference type="ARBA" id="ARBA00022448"/>
    </source>
</evidence>